<dbReference type="InterPro" id="IPR003961">
    <property type="entry name" value="FN3_dom"/>
</dbReference>
<dbReference type="InterPro" id="IPR013783">
    <property type="entry name" value="Ig-like_fold"/>
</dbReference>
<evidence type="ECO:0000256" key="3">
    <source>
        <dbReference type="ARBA" id="ARBA00022475"/>
    </source>
</evidence>
<keyword evidence="16" id="KW-1185">Reference proteome</keyword>
<dbReference type="SUPFAM" id="SSF48726">
    <property type="entry name" value="Immunoglobulin"/>
    <property type="match status" value="4"/>
</dbReference>
<dbReference type="PANTHER" id="PTHR12231:SF253">
    <property type="entry name" value="DPR-INTERACTING PROTEIN ETA, ISOFORM B-RELATED"/>
    <property type="match status" value="1"/>
</dbReference>
<keyword evidence="3" id="KW-1003">Cell membrane</keyword>
<dbReference type="InterPro" id="IPR007110">
    <property type="entry name" value="Ig-like_dom"/>
</dbReference>
<dbReference type="InterPro" id="IPR013098">
    <property type="entry name" value="Ig_I-set"/>
</dbReference>
<evidence type="ECO:0000256" key="10">
    <source>
        <dbReference type="ARBA" id="ARBA00023180"/>
    </source>
</evidence>
<evidence type="ECO:0000256" key="1">
    <source>
        <dbReference type="ARBA" id="ARBA00004167"/>
    </source>
</evidence>
<dbReference type="EMBL" id="CAXKWB010024968">
    <property type="protein sequence ID" value="CAL4127026.1"/>
    <property type="molecule type" value="Genomic_DNA"/>
</dbReference>
<dbReference type="PANTHER" id="PTHR12231">
    <property type="entry name" value="CTX-RELATED TYPE I TRANSMEMBRANE PROTEIN"/>
    <property type="match status" value="1"/>
</dbReference>
<dbReference type="PROSITE" id="PS50835">
    <property type="entry name" value="IG_LIKE"/>
    <property type="match status" value="4"/>
</dbReference>
<keyword evidence="6" id="KW-0677">Repeat</keyword>
<comment type="caution">
    <text evidence="15">The sequence shown here is derived from an EMBL/GenBank/DDBJ whole genome shotgun (WGS) entry which is preliminary data.</text>
</comment>
<dbReference type="Pfam" id="PF07679">
    <property type="entry name" value="I-set"/>
    <property type="match status" value="3"/>
</dbReference>
<keyword evidence="8" id="KW-0472">Membrane</keyword>
<feature type="domain" description="Ig-like" evidence="13">
    <location>
        <begin position="45"/>
        <end position="129"/>
    </location>
</feature>
<feature type="domain" description="Fibronectin type-III" evidence="14">
    <location>
        <begin position="344"/>
        <end position="371"/>
    </location>
</feature>
<dbReference type="SMART" id="SM00408">
    <property type="entry name" value="IGc2"/>
    <property type="match status" value="3"/>
</dbReference>
<evidence type="ECO:0000256" key="8">
    <source>
        <dbReference type="ARBA" id="ARBA00023136"/>
    </source>
</evidence>
<feature type="non-terminal residue" evidence="15">
    <location>
        <position position="371"/>
    </location>
</feature>
<comment type="subcellular location">
    <subcellularLocation>
        <location evidence="2">Cell membrane</location>
    </subcellularLocation>
    <subcellularLocation>
        <location evidence="1">Membrane</location>
        <topology evidence="1">Single-pass membrane protein</topology>
    </subcellularLocation>
</comment>
<evidence type="ECO:0000259" key="13">
    <source>
        <dbReference type="PROSITE" id="PS50835"/>
    </source>
</evidence>
<keyword evidence="10" id="KW-0325">Glycoprotein</keyword>
<feature type="domain" description="Ig-like" evidence="13">
    <location>
        <begin position="1"/>
        <end position="40"/>
    </location>
</feature>
<evidence type="ECO:0000256" key="9">
    <source>
        <dbReference type="ARBA" id="ARBA00023157"/>
    </source>
</evidence>
<evidence type="ECO:0000256" key="11">
    <source>
        <dbReference type="ARBA" id="ARBA00023319"/>
    </source>
</evidence>
<name>A0AAV2RIQ6_MEGNR</name>
<proteinExistence type="predicted"/>
<protein>
    <recommendedName>
        <fullName evidence="12">Cell adhesion molecule-related/down-regulated by oncogenes</fullName>
    </recommendedName>
</protein>
<keyword evidence="4" id="KW-0812">Transmembrane</keyword>
<gene>
    <name evidence="15" type="ORF">MNOR_LOCUS25761</name>
</gene>
<organism evidence="15 16">
    <name type="scientific">Meganyctiphanes norvegica</name>
    <name type="common">Northern krill</name>
    <name type="synonym">Thysanopoda norvegica</name>
    <dbReference type="NCBI Taxonomy" id="48144"/>
    <lineage>
        <taxon>Eukaryota</taxon>
        <taxon>Metazoa</taxon>
        <taxon>Ecdysozoa</taxon>
        <taxon>Arthropoda</taxon>
        <taxon>Crustacea</taxon>
        <taxon>Multicrustacea</taxon>
        <taxon>Malacostraca</taxon>
        <taxon>Eumalacostraca</taxon>
        <taxon>Eucarida</taxon>
        <taxon>Euphausiacea</taxon>
        <taxon>Euphausiidae</taxon>
        <taxon>Meganyctiphanes</taxon>
    </lineage>
</organism>
<keyword evidence="5" id="KW-0732">Signal</keyword>
<dbReference type="GO" id="GO:0009653">
    <property type="term" value="P:anatomical structure morphogenesis"/>
    <property type="evidence" value="ECO:0007669"/>
    <property type="project" value="UniProtKB-ARBA"/>
</dbReference>
<sequence>MTTLGGELIINKSDQVDSGSYVCQAQNIVGTRETKPTKVTILIPPWFKHRPANVTIANGAKVEFRCDVHGSPKPFVTWRRLDGKVPFERTTKTEDQHLIIYEVISEDSGVYVCEAENEAGVTIAEARLVVVAAPEVVQRPHDKHVLAGETTKLECMIKGEPTPIILWKLPHYKSIGVLTSSQKSGSASVSEDGTVLQIENSSPENSGTYACWGVSSGGGISSHAEIIVVEEFPPPMLGVGPMDLKVALGAMATFPCEPVSESSPPTVTWWYQSTIQDPVQQVIENVRIKLPQTGALIIKGVEQLDSGIYTCRITADSGIVEQAAILKVADDTLETSQLTFLPAPPSKPKVKTLNATSVHLTWLPNSQFSDR</sequence>
<keyword evidence="7" id="KW-1133">Transmembrane helix</keyword>
<keyword evidence="9" id="KW-1015">Disulfide bond</keyword>
<dbReference type="InterPro" id="IPR003599">
    <property type="entry name" value="Ig_sub"/>
</dbReference>
<accession>A0AAV2RIQ6</accession>
<evidence type="ECO:0000313" key="16">
    <source>
        <dbReference type="Proteomes" id="UP001497623"/>
    </source>
</evidence>
<evidence type="ECO:0000256" key="5">
    <source>
        <dbReference type="ARBA" id="ARBA00022729"/>
    </source>
</evidence>
<evidence type="ECO:0000313" key="15">
    <source>
        <dbReference type="EMBL" id="CAL4127026.1"/>
    </source>
</evidence>
<evidence type="ECO:0000256" key="7">
    <source>
        <dbReference type="ARBA" id="ARBA00022989"/>
    </source>
</evidence>
<reference evidence="15 16" key="1">
    <citation type="submission" date="2024-05" db="EMBL/GenBank/DDBJ databases">
        <authorList>
            <person name="Wallberg A."/>
        </authorList>
    </citation>
    <scope>NUCLEOTIDE SEQUENCE [LARGE SCALE GENOMIC DNA]</scope>
</reference>
<dbReference type="PROSITE" id="PS50853">
    <property type="entry name" value="FN3"/>
    <property type="match status" value="1"/>
</dbReference>
<evidence type="ECO:0000256" key="4">
    <source>
        <dbReference type="ARBA" id="ARBA00022692"/>
    </source>
</evidence>
<dbReference type="SMART" id="SM00409">
    <property type="entry name" value="IG"/>
    <property type="match status" value="3"/>
</dbReference>
<dbReference type="Gene3D" id="2.60.40.10">
    <property type="entry name" value="Immunoglobulins"/>
    <property type="match status" value="4"/>
</dbReference>
<evidence type="ECO:0000259" key="14">
    <source>
        <dbReference type="PROSITE" id="PS50853"/>
    </source>
</evidence>
<evidence type="ECO:0000256" key="2">
    <source>
        <dbReference type="ARBA" id="ARBA00004236"/>
    </source>
</evidence>
<dbReference type="InterPro" id="IPR003598">
    <property type="entry name" value="Ig_sub2"/>
</dbReference>
<evidence type="ECO:0000256" key="6">
    <source>
        <dbReference type="ARBA" id="ARBA00022737"/>
    </source>
</evidence>
<dbReference type="GO" id="GO:0030154">
    <property type="term" value="P:cell differentiation"/>
    <property type="evidence" value="ECO:0007669"/>
    <property type="project" value="UniProtKB-ARBA"/>
</dbReference>
<dbReference type="Proteomes" id="UP001497623">
    <property type="component" value="Unassembled WGS sequence"/>
</dbReference>
<dbReference type="InterPro" id="IPR051170">
    <property type="entry name" value="Neural/epithelial_adhesion"/>
</dbReference>
<dbReference type="AlphaFoldDB" id="A0AAV2RIQ6"/>
<keyword evidence="11" id="KW-0393">Immunoglobulin domain</keyword>
<feature type="domain" description="Ig-like" evidence="13">
    <location>
        <begin position="235"/>
        <end position="326"/>
    </location>
</feature>
<dbReference type="InterPro" id="IPR036179">
    <property type="entry name" value="Ig-like_dom_sf"/>
</dbReference>
<evidence type="ECO:0000256" key="12">
    <source>
        <dbReference type="ARBA" id="ARBA00069893"/>
    </source>
</evidence>
<dbReference type="GO" id="GO:0005886">
    <property type="term" value="C:plasma membrane"/>
    <property type="evidence" value="ECO:0007669"/>
    <property type="project" value="UniProtKB-SubCell"/>
</dbReference>
<dbReference type="FunFam" id="2.60.40.10:FF:000273">
    <property type="entry name" value="contactin-3 isoform X1"/>
    <property type="match status" value="1"/>
</dbReference>
<feature type="domain" description="Ig-like" evidence="13">
    <location>
        <begin position="134"/>
        <end position="227"/>
    </location>
</feature>
<dbReference type="FunFam" id="2.60.40.10:FF:000032">
    <property type="entry name" value="palladin isoform X1"/>
    <property type="match status" value="1"/>
</dbReference>